<dbReference type="GO" id="GO:0003700">
    <property type="term" value="F:DNA-binding transcription factor activity"/>
    <property type="evidence" value="ECO:0007669"/>
    <property type="project" value="TreeGrafter"/>
</dbReference>
<gene>
    <name evidence="7" type="ORF">SAMN04489742_3265</name>
</gene>
<reference evidence="7 8" key="1">
    <citation type="submission" date="2016-10" db="EMBL/GenBank/DDBJ databases">
        <authorList>
            <person name="de Groot N.N."/>
        </authorList>
    </citation>
    <scope>NUCLEOTIDE SEQUENCE [LARGE SCALE GENOMIC DNA]</scope>
    <source>
        <strain evidence="7 8">DSM 20117</strain>
    </source>
</reference>
<dbReference type="RefSeq" id="WP_074701359.1">
    <property type="nucleotide sequence ID" value="NZ_CP018863.1"/>
</dbReference>
<dbReference type="Proteomes" id="UP000181917">
    <property type="component" value="Unassembled WGS sequence"/>
</dbReference>
<dbReference type="PANTHER" id="PTHR30055:SF238">
    <property type="entry name" value="MYCOFACTOCIN BIOSYNTHESIS TRANSCRIPTIONAL REGULATOR MFTR-RELATED"/>
    <property type="match status" value="1"/>
</dbReference>
<name>A0A1H1F645_9MICC</name>
<protein>
    <submittedName>
        <fullName evidence="7">DNA-binding transcriptional regulator, AcrR family</fullName>
    </submittedName>
</protein>
<dbReference type="Pfam" id="PF00440">
    <property type="entry name" value="TetR_N"/>
    <property type="match status" value="1"/>
</dbReference>
<evidence type="ECO:0000256" key="4">
    <source>
        <dbReference type="PROSITE-ProRule" id="PRU00335"/>
    </source>
</evidence>
<organism evidence="7 8">
    <name type="scientific">Crystallibacter crystallopoietes</name>
    <dbReference type="NCBI Taxonomy" id="37928"/>
    <lineage>
        <taxon>Bacteria</taxon>
        <taxon>Bacillati</taxon>
        <taxon>Actinomycetota</taxon>
        <taxon>Actinomycetes</taxon>
        <taxon>Micrococcales</taxon>
        <taxon>Micrococcaceae</taxon>
        <taxon>Crystallibacter</taxon>
    </lineage>
</organism>
<feature type="region of interest" description="Disordered" evidence="5">
    <location>
        <begin position="1"/>
        <end position="20"/>
    </location>
</feature>
<keyword evidence="1" id="KW-0805">Transcription regulation</keyword>
<keyword evidence="2 4" id="KW-0238">DNA-binding</keyword>
<evidence type="ECO:0000256" key="5">
    <source>
        <dbReference type="SAM" id="MobiDB-lite"/>
    </source>
</evidence>
<dbReference type="InterPro" id="IPR050109">
    <property type="entry name" value="HTH-type_TetR-like_transc_reg"/>
</dbReference>
<sequence length="212" mass="22892">MTSEQSPSADSGGRRELNKRATRTAISTAALSLARAHGPGGFTVDQLAEEAAISRRTFFNYFPSIEAALTRPVEEFLEGAFAQLYNRPADEPIMDAVLATLGGDVSQEQMALLCEIYAMGEDDPQLERMQLQVWNKAQQKLEEGLRVRLPQSESDLLINSLAGALIACGQAAMREAAAETAGRSPDAGSFQKHLLVSIGMLRTGFNSLSKDS</sequence>
<dbReference type="SUPFAM" id="SSF46689">
    <property type="entry name" value="Homeodomain-like"/>
    <property type="match status" value="1"/>
</dbReference>
<dbReference type="KEGG" id="acry:AC20117_01160"/>
<dbReference type="GO" id="GO:0000976">
    <property type="term" value="F:transcription cis-regulatory region binding"/>
    <property type="evidence" value="ECO:0007669"/>
    <property type="project" value="TreeGrafter"/>
</dbReference>
<dbReference type="InterPro" id="IPR001647">
    <property type="entry name" value="HTH_TetR"/>
</dbReference>
<evidence type="ECO:0000256" key="1">
    <source>
        <dbReference type="ARBA" id="ARBA00023015"/>
    </source>
</evidence>
<evidence type="ECO:0000313" key="7">
    <source>
        <dbReference type="EMBL" id="SDQ96214.1"/>
    </source>
</evidence>
<dbReference type="AlphaFoldDB" id="A0A1H1F645"/>
<dbReference type="Gene3D" id="1.10.10.60">
    <property type="entry name" value="Homeodomain-like"/>
    <property type="match status" value="1"/>
</dbReference>
<dbReference type="PANTHER" id="PTHR30055">
    <property type="entry name" value="HTH-TYPE TRANSCRIPTIONAL REGULATOR RUTR"/>
    <property type="match status" value="1"/>
</dbReference>
<feature type="DNA-binding region" description="H-T-H motif" evidence="4">
    <location>
        <begin position="43"/>
        <end position="62"/>
    </location>
</feature>
<dbReference type="PROSITE" id="PS50977">
    <property type="entry name" value="HTH_TETR_2"/>
    <property type="match status" value="1"/>
</dbReference>
<dbReference type="OrthoDB" id="8688418at2"/>
<accession>A0A1H1F645</accession>
<dbReference type="Gene3D" id="1.10.357.10">
    <property type="entry name" value="Tetracycline Repressor, domain 2"/>
    <property type="match status" value="1"/>
</dbReference>
<dbReference type="EMBL" id="FNKH01000002">
    <property type="protein sequence ID" value="SDQ96214.1"/>
    <property type="molecule type" value="Genomic_DNA"/>
</dbReference>
<feature type="domain" description="HTH tetR-type" evidence="6">
    <location>
        <begin position="20"/>
        <end position="80"/>
    </location>
</feature>
<evidence type="ECO:0000256" key="2">
    <source>
        <dbReference type="ARBA" id="ARBA00023125"/>
    </source>
</evidence>
<keyword evidence="8" id="KW-1185">Reference proteome</keyword>
<proteinExistence type="predicted"/>
<evidence type="ECO:0000313" key="8">
    <source>
        <dbReference type="Proteomes" id="UP000181917"/>
    </source>
</evidence>
<keyword evidence="3" id="KW-0804">Transcription</keyword>
<dbReference type="STRING" id="37928.SAMN04489742_3265"/>
<dbReference type="InterPro" id="IPR009057">
    <property type="entry name" value="Homeodomain-like_sf"/>
</dbReference>
<evidence type="ECO:0000256" key="3">
    <source>
        <dbReference type="ARBA" id="ARBA00023163"/>
    </source>
</evidence>
<evidence type="ECO:0000259" key="6">
    <source>
        <dbReference type="PROSITE" id="PS50977"/>
    </source>
</evidence>